<comment type="caution">
    <text evidence="1">The sequence shown here is derived from an EMBL/GenBank/DDBJ whole genome shotgun (WGS) entry which is preliminary data.</text>
</comment>
<dbReference type="Proteomes" id="UP000885738">
    <property type="component" value="Unassembled WGS sequence"/>
</dbReference>
<dbReference type="AlphaFoldDB" id="A0A7C2A4Z4"/>
<protein>
    <submittedName>
        <fullName evidence="1">Uncharacterized protein</fullName>
    </submittedName>
</protein>
<evidence type="ECO:0000313" key="1">
    <source>
        <dbReference type="EMBL" id="HEC68494.1"/>
    </source>
</evidence>
<accession>A0A7C2A4Z4</accession>
<name>A0A7C2A4Z4_DESA2</name>
<dbReference type="EMBL" id="DRIH01000244">
    <property type="protein sequence ID" value="HEC68494.1"/>
    <property type="molecule type" value="Genomic_DNA"/>
</dbReference>
<sequence length="62" mass="7213">MQATKIKEEAQRLLEKLPDNATWDDLMYQIYVRQTIEAGLEDSEVGRTIDVKEVRNKFGLSK</sequence>
<reference evidence="1" key="1">
    <citation type="journal article" date="2020" name="mSystems">
        <title>Genome- and Community-Level Interaction Insights into Carbon Utilization and Element Cycling Functions of Hydrothermarchaeota in Hydrothermal Sediment.</title>
        <authorList>
            <person name="Zhou Z."/>
            <person name="Liu Y."/>
            <person name="Xu W."/>
            <person name="Pan J."/>
            <person name="Luo Z.H."/>
            <person name="Li M."/>
        </authorList>
    </citation>
    <scope>NUCLEOTIDE SEQUENCE [LARGE SCALE GENOMIC DNA]</scope>
    <source>
        <strain evidence="1">HyVt-389</strain>
    </source>
</reference>
<proteinExistence type="predicted"/>
<gene>
    <name evidence="1" type="ORF">ENI35_06805</name>
</gene>
<organism evidence="1">
    <name type="scientific">Desulfofervidus auxilii</name>
    <dbReference type="NCBI Taxonomy" id="1621989"/>
    <lineage>
        <taxon>Bacteria</taxon>
        <taxon>Pseudomonadati</taxon>
        <taxon>Thermodesulfobacteriota</taxon>
        <taxon>Candidatus Desulfofervidia</taxon>
        <taxon>Candidatus Desulfofervidales</taxon>
        <taxon>Candidatus Desulfofervidaceae</taxon>
        <taxon>Candidatus Desulfofervidus</taxon>
    </lineage>
</organism>